<organism evidence="1 2">
    <name type="scientific">Pedosphaera parvula (strain Ellin514)</name>
    <dbReference type="NCBI Taxonomy" id="320771"/>
    <lineage>
        <taxon>Bacteria</taxon>
        <taxon>Pseudomonadati</taxon>
        <taxon>Verrucomicrobiota</taxon>
        <taxon>Pedosphaerae</taxon>
        <taxon>Pedosphaerales</taxon>
        <taxon>Pedosphaeraceae</taxon>
        <taxon>Pedosphaera</taxon>
    </lineage>
</organism>
<dbReference type="AlphaFoldDB" id="B9XB28"/>
<keyword evidence="2" id="KW-1185">Reference proteome</keyword>
<dbReference type="STRING" id="320771.Cflav_PD5348"/>
<protein>
    <submittedName>
        <fullName evidence="1">Uncharacterized protein</fullName>
    </submittedName>
</protein>
<dbReference type="EMBL" id="ABOX02000003">
    <property type="protein sequence ID" value="EEF62713.1"/>
    <property type="molecule type" value="Genomic_DNA"/>
</dbReference>
<evidence type="ECO:0000313" key="2">
    <source>
        <dbReference type="Proteomes" id="UP000003688"/>
    </source>
</evidence>
<comment type="caution">
    <text evidence="1">The sequence shown here is derived from an EMBL/GenBank/DDBJ whole genome shotgun (WGS) entry which is preliminary data.</text>
</comment>
<evidence type="ECO:0000313" key="1">
    <source>
        <dbReference type="EMBL" id="EEF62713.1"/>
    </source>
</evidence>
<sequence>MGLPHPSPPSLLLPGSPINMYAIGPEFICTKSALDNLALLPENSKQNLGTHFKVK</sequence>
<dbReference type="Proteomes" id="UP000003688">
    <property type="component" value="Unassembled WGS sequence"/>
</dbReference>
<name>B9XB28_PEDPL</name>
<gene>
    <name evidence="1" type="ORF">Cflav_PD5348</name>
</gene>
<proteinExistence type="predicted"/>
<reference evidence="1 2" key="1">
    <citation type="journal article" date="2011" name="J. Bacteriol.">
        <title>Genome sequence of 'Pedosphaera parvula' Ellin514, an aerobic Verrucomicrobial isolate from pasture soil.</title>
        <authorList>
            <person name="Kant R."/>
            <person name="van Passel M.W."/>
            <person name="Sangwan P."/>
            <person name="Palva A."/>
            <person name="Lucas S."/>
            <person name="Copeland A."/>
            <person name="Lapidus A."/>
            <person name="Glavina Del Rio T."/>
            <person name="Dalin E."/>
            <person name="Tice H."/>
            <person name="Bruce D."/>
            <person name="Goodwin L."/>
            <person name="Pitluck S."/>
            <person name="Chertkov O."/>
            <person name="Larimer F.W."/>
            <person name="Land M.L."/>
            <person name="Hauser L."/>
            <person name="Brettin T.S."/>
            <person name="Detter J.C."/>
            <person name="Han S."/>
            <person name="de Vos W.M."/>
            <person name="Janssen P.H."/>
            <person name="Smidt H."/>
        </authorList>
    </citation>
    <scope>NUCLEOTIDE SEQUENCE [LARGE SCALE GENOMIC DNA]</scope>
    <source>
        <strain evidence="1 2">Ellin514</strain>
    </source>
</reference>
<accession>B9XB28</accession>